<comment type="subunit">
    <text evidence="1">Homodimer.</text>
</comment>
<dbReference type="GO" id="GO:0006749">
    <property type="term" value="P:glutathione metabolic process"/>
    <property type="evidence" value="ECO:0007669"/>
    <property type="project" value="TreeGrafter"/>
</dbReference>
<reference evidence="6" key="1">
    <citation type="submission" date="2023-01" db="EMBL/GenBank/DDBJ databases">
        <title>Key to firefly adult light organ development and bioluminescence: homeobox transcription factors regulate luciferase expression and transportation to peroxisome.</title>
        <authorList>
            <person name="Fu X."/>
        </authorList>
    </citation>
    <scope>NUCLEOTIDE SEQUENCE [LARGE SCALE GENOMIC DNA]</scope>
</reference>
<dbReference type="Proteomes" id="UP001353858">
    <property type="component" value="Unassembled WGS sequence"/>
</dbReference>
<evidence type="ECO:0000256" key="2">
    <source>
        <dbReference type="RuleBase" id="RU003494"/>
    </source>
</evidence>
<dbReference type="PROSITE" id="PS50404">
    <property type="entry name" value="GST_NTER"/>
    <property type="match status" value="1"/>
</dbReference>
<evidence type="ECO:0000313" key="6">
    <source>
        <dbReference type="Proteomes" id="UP001353858"/>
    </source>
</evidence>
<dbReference type="InterPro" id="IPR036282">
    <property type="entry name" value="Glutathione-S-Trfase_C_sf"/>
</dbReference>
<dbReference type="PANTHER" id="PTHR43969">
    <property type="entry name" value="GLUTATHIONE S TRANSFERASE D10, ISOFORM A-RELATED"/>
    <property type="match status" value="1"/>
</dbReference>
<dbReference type="InterPro" id="IPR004045">
    <property type="entry name" value="Glutathione_S-Trfase_N"/>
</dbReference>
<dbReference type="PROSITE" id="PS50405">
    <property type="entry name" value="GST_CTER"/>
    <property type="match status" value="1"/>
</dbReference>
<dbReference type="FunFam" id="3.40.30.10:FF:000034">
    <property type="entry name" value="glutathione S-transferase 1"/>
    <property type="match status" value="1"/>
</dbReference>
<dbReference type="Pfam" id="PF02798">
    <property type="entry name" value="GST_N"/>
    <property type="match status" value="1"/>
</dbReference>
<dbReference type="EMBL" id="JARPUR010000004">
    <property type="protein sequence ID" value="KAK4877096.1"/>
    <property type="molecule type" value="Genomic_DNA"/>
</dbReference>
<dbReference type="CDD" id="cd03177">
    <property type="entry name" value="GST_C_Delta_Epsilon"/>
    <property type="match status" value="1"/>
</dbReference>
<dbReference type="Gene3D" id="1.20.1050.10">
    <property type="match status" value="1"/>
</dbReference>
<dbReference type="SUPFAM" id="SSF52833">
    <property type="entry name" value="Thioredoxin-like"/>
    <property type="match status" value="1"/>
</dbReference>
<feature type="domain" description="GST C-terminal" evidence="4">
    <location>
        <begin position="88"/>
        <end position="210"/>
    </location>
</feature>
<dbReference type="Pfam" id="PF00043">
    <property type="entry name" value="GST_C"/>
    <property type="match status" value="1"/>
</dbReference>
<comment type="similarity">
    <text evidence="2">Belongs to the GST superfamily.</text>
</comment>
<dbReference type="FunFam" id="1.20.1050.10:FF:000007">
    <property type="entry name" value="Glutathione S-transferase 1-1"/>
    <property type="match status" value="1"/>
</dbReference>
<dbReference type="AlphaFoldDB" id="A0AAN7S881"/>
<protein>
    <submittedName>
        <fullName evidence="5">Uncharacterized protein</fullName>
    </submittedName>
</protein>
<dbReference type="PANTHER" id="PTHR43969:SF8">
    <property type="entry name" value="GLUTATHIONE S TRANSFERASE E13, ISOFORM A-RELATED"/>
    <property type="match status" value="1"/>
</dbReference>
<keyword evidence="6" id="KW-1185">Reference proteome</keyword>
<dbReference type="SFLD" id="SFLDG01153">
    <property type="entry name" value="Main.4:_Theta-like"/>
    <property type="match status" value="1"/>
</dbReference>
<accession>A0AAN7S881</accession>
<evidence type="ECO:0000259" key="4">
    <source>
        <dbReference type="PROSITE" id="PS50405"/>
    </source>
</evidence>
<organism evidence="5 6">
    <name type="scientific">Aquatica leii</name>
    <dbReference type="NCBI Taxonomy" id="1421715"/>
    <lineage>
        <taxon>Eukaryota</taxon>
        <taxon>Metazoa</taxon>
        <taxon>Ecdysozoa</taxon>
        <taxon>Arthropoda</taxon>
        <taxon>Hexapoda</taxon>
        <taxon>Insecta</taxon>
        <taxon>Pterygota</taxon>
        <taxon>Neoptera</taxon>
        <taxon>Endopterygota</taxon>
        <taxon>Coleoptera</taxon>
        <taxon>Polyphaga</taxon>
        <taxon>Elateriformia</taxon>
        <taxon>Elateroidea</taxon>
        <taxon>Lampyridae</taxon>
        <taxon>Luciolinae</taxon>
        <taxon>Aquatica</taxon>
    </lineage>
</organism>
<evidence type="ECO:0000256" key="1">
    <source>
        <dbReference type="ARBA" id="ARBA00011738"/>
    </source>
</evidence>
<feature type="domain" description="GST N-terminal" evidence="3">
    <location>
        <begin position="1"/>
        <end position="82"/>
    </location>
</feature>
<gene>
    <name evidence="5" type="ORF">RN001_009602</name>
</gene>
<evidence type="ECO:0000313" key="5">
    <source>
        <dbReference type="EMBL" id="KAK4877096.1"/>
    </source>
</evidence>
<comment type="caution">
    <text evidence="5">The sequence shown here is derived from an EMBL/GenBank/DDBJ whole genome shotgun (WGS) entry which is preliminary data.</text>
</comment>
<dbReference type="SUPFAM" id="SSF47616">
    <property type="entry name" value="GST C-terminal domain-like"/>
    <property type="match status" value="1"/>
</dbReference>
<dbReference type="SFLD" id="SFLDS00019">
    <property type="entry name" value="Glutathione_Transferase_(cytos"/>
    <property type="match status" value="1"/>
</dbReference>
<proteinExistence type="inferred from homology"/>
<dbReference type="InterPro" id="IPR036249">
    <property type="entry name" value="Thioredoxin-like_sf"/>
</dbReference>
<dbReference type="InterPro" id="IPR040079">
    <property type="entry name" value="Glutathione_S-Trfase"/>
</dbReference>
<dbReference type="SFLD" id="SFLDG00358">
    <property type="entry name" value="Main_(cytGST)"/>
    <property type="match status" value="1"/>
</dbReference>
<dbReference type="InterPro" id="IPR010987">
    <property type="entry name" value="Glutathione-S-Trfase_C-like"/>
</dbReference>
<dbReference type="Gene3D" id="3.40.30.10">
    <property type="entry name" value="Glutaredoxin"/>
    <property type="match status" value="1"/>
</dbReference>
<evidence type="ECO:0000259" key="3">
    <source>
        <dbReference type="PROSITE" id="PS50404"/>
    </source>
</evidence>
<dbReference type="GO" id="GO:0004364">
    <property type="term" value="F:glutathione transferase activity"/>
    <property type="evidence" value="ECO:0007669"/>
    <property type="project" value="TreeGrafter"/>
</dbReference>
<sequence length="218" mass="24615">MAPKLYMFKSSAVVRSVLLNEAALGFPLEHVVVNFLKGEQFKPEFLKLNPLHTLPTLVDGDKVIFDSAAINIYLVEKYGKGSSLYPNDPYEKALVNEILHFASSQFLISAAQIIKPIMLKGAKEISSADTNEMITTYGYLEKLLEGRTWATGDKLTLADFALIPMVTSTHIVIPIDKNKFPNITAWLNRAERLPYYHINAEGDEEFKTQFFERLHSKC</sequence>
<dbReference type="InterPro" id="IPR004046">
    <property type="entry name" value="GST_C"/>
</dbReference>
<name>A0AAN7S881_9COLE</name>